<dbReference type="InterPro" id="IPR001214">
    <property type="entry name" value="SET_dom"/>
</dbReference>
<dbReference type="EMBL" id="BEGY01000041">
    <property type="protein sequence ID" value="GAX79346.1"/>
    <property type="molecule type" value="Genomic_DNA"/>
</dbReference>
<evidence type="ECO:0000313" key="3">
    <source>
        <dbReference type="Proteomes" id="UP000232323"/>
    </source>
</evidence>
<dbReference type="Pfam" id="PF00856">
    <property type="entry name" value="SET"/>
    <property type="match status" value="1"/>
</dbReference>
<dbReference type="OrthoDB" id="513752at2759"/>
<feature type="domain" description="SET" evidence="1">
    <location>
        <begin position="4"/>
        <end position="208"/>
    </location>
</feature>
<gene>
    <name evidence="2" type="ORF">CEUSTIGMA_g6788.t1</name>
</gene>
<dbReference type="CDD" id="cd20071">
    <property type="entry name" value="SET_SMYD"/>
    <property type="match status" value="1"/>
</dbReference>
<evidence type="ECO:0000259" key="1">
    <source>
        <dbReference type="PROSITE" id="PS50280"/>
    </source>
</evidence>
<protein>
    <recommendedName>
        <fullName evidence="1">SET domain-containing protein</fullName>
    </recommendedName>
</protein>
<sequence>MWPKGLAVDLSEGMSVGGGRGVRANRSIPCGQLLLTEIPLVTVPRDKSPNESLHVSLARALLQDPRCDWMLKQVAHLHPVQLTDIPPASLQSAKQHYASDVERLMKLLPIKIKNASGPLQPTSPKMMSHDHEASEATIQHGSVDENTVLRLILAVQCNAFYSGFYVLCSMFNHACNPNCIKLARPDGSSEVRAVRPIAAGEECTISYLSPPFQSFGRRRQHLLEQHYFVLPSPSSYPDDPQYDAACSLAVLPELLASVNTQDNTPHVADTNPVMTVPVATSYTNDGSSSERGRWHSEAGVSSSLNCPASYVLAAGQYSRIAAAGMLDLAGDLCSSLNMVEDQLDALEGKVAVLASEEDHCPSEQLALGNEVAPPNTTDGCKDRVSSLSGILKEVQALQKQALQVLSSYPLNVVLARINSLTVQVCRLSILQEDYYLQTLHATAPTVPAGRVNGSSNAAADKATTQTDPRVPNALLLLESGEKLLAMQETVLGSEHYEVALTLQAIFQTLGFMLSAAPKQLFASSQPGSSMSTFSKASAYEARIRRKHASLTKMYSSPLE</sequence>
<dbReference type="InterPro" id="IPR046341">
    <property type="entry name" value="SET_dom_sf"/>
</dbReference>
<name>A0A250X8G0_9CHLO</name>
<dbReference type="Proteomes" id="UP000232323">
    <property type="component" value="Unassembled WGS sequence"/>
</dbReference>
<dbReference type="PANTHER" id="PTHR12197:SF292">
    <property type="entry name" value="SET DOMAIN-CONTAINING PROTEIN"/>
    <property type="match status" value="1"/>
</dbReference>
<dbReference type="PROSITE" id="PS50280">
    <property type="entry name" value="SET"/>
    <property type="match status" value="1"/>
</dbReference>
<comment type="caution">
    <text evidence="2">The sequence shown here is derived from an EMBL/GenBank/DDBJ whole genome shotgun (WGS) entry which is preliminary data.</text>
</comment>
<dbReference type="SMART" id="SM00317">
    <property type="entry name" value="SET"/>
    <property type="match status" value="1"/>
</dbReference>
<evidence type="ECO:0000313" key="2">
    <source>
        <dbReference type="EMBL" id="GAX79346.1"/>
    </source>
</evidence>
<dbReference type="InterPro" id="IPR050869">
    <property type="entry name" value="H3K4_H4K5_MeTrfase"/>
</dbReference>
<dbReference type="Gene3D" id="2.170.270.10">
    <property type="entry name" value="SET domain"/>
    <property type="match status" value="1"/>
</dbReference>
<dbReference type="SUPFAM" id="SSF82199">
    <property type="entry name" value="SET domain"/>
    <property type="match status" value="1"/>
</dbReference>
<dbReference type="PANTHER" id="PTHR12197">
    <property type="entry name" value="HISTONE-LYSINE N-METHYLTRANSFERASE SMYD"/>
    <property type="match status" value="1"/>
</dbReference>
<accession>A0A250X8G0</accession>
<organism evidence="2 3">
    <name type="scientific">Chlamydomonas eustigma</name>
    <dbReference type="NCBI Taxonomy" id="1157962"/>
    <lineage>
        <taxon>Eukaryota</taxon>
        <taxon>Viridiplantae</taxon>
        <taxon>Chlorophyta</taxon>
        <taxon>core chlorophytes</taxon>
        <taxon>Chlorophyceae</taxon>
        <taxon>CS clade</taxon>
        <taxon>Chlamydomonadales</taxon>
        <taxon>Chlamydomonadaceae</taxon>
        <taxon>Chlamydomonas</taxon>
    </lineage>
</organism>
<dbReference type="STRING" id="1157962.A0A250X8G0"/>
<keyword evidence="3" id="KW-1185">Reference proteome</keyword>
<proteinExistence type="predicted"/>
<reference evidence="2 3" key="1">
    <citation type="submission" date="2017-08" db="EMBL/GenBank/DDBJ databases">
        <title>Acidophilic green algal genome provides insights into adaptation to an acidic environment.</title>
        <authorList>
            <person name="Hirooka S."/>
            <person name="Hirose Y."/>
            <person name="Kanesaki Y."/>
            <person name="Higuchi S."/>
            <person name="Fujiwara T."/>
            <person name="Onuma R."/>
            <person name="Era A."/>
            <person name="Ohbayashi R."/>
            <person name="Uzuka A."/>
            <person name="Nozaki H."/>
            <person name="Yoshikawa H."/>
            <person name="Miyagishima S.Y."/>
        </authorList>
    </citation>
    <scope>NUCLEOTIDE SEQUENCE [LARGE SCALE GENOMIC DNA]</scope>
    <source>
        <strain evidence="2 3">NIES-2499</strain>
    </source>
</reference>
<dbReference type="AlphaFoldDB" id="A0A250X8G0"/>